<dbReference type="STRING" id="670386.D3BRF5"/>
<comment type="similarity">
    <text evidence="1 3">Belongs to the type-B carboxylesterase/lipase family.</text>
</comment>
<dbReference type="InterPro" id="IPR019819">
    <property type="entry name" value="Carboxylesterase_B_CS"/>
</dbReference>
<evidence type="ECO:0000256" key="1">
    <source>
        <dbReference type="ARBA" id="ARBA00005964"/>
    </source>
</evidence>
<evidence type="ECO:0000256" key="3">
    <source>
        <dbReference type="RuleBase" id="RU361235"/>
    </source>
</evidence>
<evidence type="ECO:0000259" key="4">
    <source>
        <dbReference type="Pfam" id="PF00135"/>
    </source>
</evidence>
<keyword evidence="2 3" id="KW-0378">Hydrolase</keyword>
<evidence type="ECO:0000256" key="2">
    <source>
        <dbReference type="ARBA" id="ARBA00022801"/>
    </source>
</evidence>
<dbReference type="AlphaFoldDB" id="D3BRF5"/>
<dbReference type="RefSeq" id="XP_020428121.1">
    <property type="nucleotide sequence ID" value="XM_020581334.1"/>
</dbReference>
<dbReference type="InterPro" id="IPR029058">
    <property type="entry name" value="AB_hydrolase_fold"/>
</dbReference>
<evidence type="ECO:0000313" key="6">
    <source>
        <dbReference type="Proteomes" id="UP000001396"/>
    </source>
</evidence>
<dbReference type="Proteomes" id="UP000001396">
    <property type="component" value="Unassembled WGS sequence"/>
</dbReference>
<dbReference type="EC" id="3.1.1.-" evidence="3"/>
<dbReference type="GO" id="GO:0016787">
    <property type="term" value="F:hydrolase activity"/>
    <property type="evidence" value="ECO:0007669"/>
    <property type="project" value="UniProtKB-KW"/>
</dbReference>
<dbReference type="InterPro" id="IPR002018">
    <property type="entry name" value="CarbesteraseB"/>
</dbReference>
<dbReference type="Gene3D" id="3.40.50.1820">
    <property type="entry name" value="alpha/beta hydrolase"/>
    <property type="match status" value="1"/>
</dbReference>
<dbReference type="PANTHER" id="PTHR45570">
    <property type="entry name" value="CARBOXYLIC ESTER HYDROLASE"/>
    <property type="match status" value="1"/>
</dbReference>
<protein>
    <recommendedName>
        <fullName evidence="3">Carboxylic ester hydrolase</fullName>
        <ecNumber evidence="3">3.1.1.-</ecNumber>
    </recommendedName>
</protein>
<reference evidence="5 6" key="1">
    <citation type="journal article" date="2011" name="Genome Res.">
        <title>Phylogeny-wide analysis of social amoeba genomes highlights ancient origins for complex intercellular communication.</title>
        <authorList>
            <person name="Heidel A.J."/>
            <person name="Lawal H.M."/>
            <person name="Felder M."/>
            <person name="Schilde C."/>
            <person name="Helps N.R."/>
            <person name="Tunggal B."/>
            <person name="Rivero F."/>
            <person name="John U."/>
            <person name="Schleicher M."/>
            <person name="Eichinger L."/>
            <person name="Platzer M."/>
            <person name="Noegel A.A."/>
            <person name="Schaap P."/>
            <person name="Gloeckner G."/>
        </authorList>
    </citation>
    <scope>NUCLEOTIDE SEQUENCE [LARGE SCALE GENOMIC DNA]</scope>
    <source>
        <strain evidence="6">ATCC 26659 / Pp 5 / PN500</strain>
    </source>
</reference>
<keyword evidence="6" id="KW-1185">Reference proteome</keyword>
<dbReference type="InterPro" id="IPR019826">
    <property type="entry name" value="Carboxylesterase_B_AS"/>
</dbReference>
<dbReference type="SUPFAM" id="SSF53474">
    <property type="entry name" value="alpha/beta-Hydrolases"/>
    <property type="match status" value="1"/>
</dbReference>
<dbReference type="PROSITE" id="PS00941">
    <property type="entry name" value="CARBOXYLESTERASE_B_2"/>
    <property type="match status" value="1"/>
</dbReference>
<dbReference type="InParanoid" id="D3BRF5"/>
<sequence>MSRSTPIVASTVTVEIDDGLINGVGHDTHNSFLGIPFAQPPVGNLRFASPQPPTPWGQSAYDASFNRPDCLQDCQMPAGVCPNVTSEDCLYLDVYAPIQADPSAGPLPVMIFYPGGRFTMGGIAPLYEGGNFVNRSSVILVVTNYRLGVFGFMISPELKGNYGFEDQLLALNWVHDNIKAFGGDPSQVTVFGESAGGTSAGIHLISPASAGLMKGIIIESDPLSLPVKTYDQMISLAEAFSKDLGCKIDDLNCMLGKTGEEIFIASNNTMNKVNILHPLFSFLPWTPVIDGALIPDQPLALIEKGQFNKVPVMLGTVFDEGLIFIASVATQISALEYNGALLDIFGRYAPQVHSHYKSSFNSSTGNYLDLMSLIGTDFVFQCPTRKVAVSLTAAGISDVYQYQFQHVSSFDAYTPNGFPMCKTHVCHGMELPYVFDSVRSTGQFNFTAEEQILSDQMVDYWTNFAKNSNPNIGNTPTIQWPAYTQSNDITLVLQTPISVESGLKKEFCDFWDSIGYEKFGSYDQDIFV</sequence>
<dbReference type="FunCoup" id="D3BRF5">
    <property type="interactions" value="1"/>
</dbReference>
<name>D3BRF5_HETP5</name>
<evidence type="ECO:0000313" key="5">
    <source>
        <dbReference type="EMBL" id="EFA75987.1"/>
    </source>
</evidence>
<accession>D3BRF5</accession>
<dbReference type="GeneID" id="31366034"/>
<dbReference type="EMBL" id="ADBJ01000050">
    <property type="protein sequence ID" value="EFA75987.1"/>
    <property type="molecule type" value="Genomic_DNA"/>
</dbReference>
<proteinExistence type="inferred from homology"/>
<dbReference type="Pfam" id="PF00135">
    <property type="entry name" value="COesterase"/>
    <property type="match status" value="1"/>
</dbReference>
<organism evidence="5 6">
    <name type="scientific">Heterostelium pallidum (strain ATCC 26659 / Pp 5 / PN500)</name>
    <name type="common">Cellular slime mold</name>
    <name type="synonym">Polysphondylium pallidum</name>
    <dbReference type="NCBI Taxonomy" id="670386"/>
    <lineage>
        <taxon>Eukaryota</taxon>
        <taxon>Amoebozoa</taxon>
        <taxon>Evosea</taxon>
        <taxon>Eumycetozoa</taxon>
        <taxon>Dictyostelia</taxon>
        <taxon>Acytosteliales</taxon>
        <taxon>Acytosteliaceae</taxon>
        <taxon>Heterostelium</taxon>
    </lineage>
</organism>
<comment type="caution">
    <text evidence="5">The sequence shown here is derived from an EMBL/GenBank/DDBJ whole genome shotgun (WGS) entry which is preliminary data.</text>
</comment>
<dbReference type="PANTHER" id="PTHR45570:SF1">
    <property type="entry name" value="CARBOXYLIC ESTER HYDROLASE"/>
    <property type="match status" value="1"/>
</dbReference>
<dbReference type="OMA" id="GAWHGNE"/>
<dbReference type="ESTHER" id="polpa-d3brf5">
    <property type="family name" value="Cholinesterase-like"/>
</dbReference>
<feature type="domain" description="Carboxylesterase type B" evidence="4">
    <location>
        <begin position="13"/>
        <end position="511"/>
    </location>
</feature>
<dbReference type="PROSITE" id="PS00122">
    <property type="entry name" value="CARBOXYLESTERASE_B_1"/>
    <property type="match status" value="1"/>
</dbReference>
<gene>
    <name evidence="5" type="ORF">PPL_10565</name>
</gene>